<organism evidence="2 3">
    <name type="scientific">Toxocara canis</name>
    <name type="common">Canine roundworm</name>
    <dbReference type="NCBI Taxonomy" id="6265"/>
    <lineage>
        <taxon>Eukaryota</taxon>
        <taxon>Metazoa</taxon>
        <taxon>Ecdysozoa</taxon>
        <taxon>Nematoda</taxon>
        <taxon>Chromadorea</taxon>
        <taxon>Rhabditida</taxon>
        <taxon>Spirurina</taxon>
        <taxon>Ascaridomorpha</taxon>
        <taxon>Ascaridoidea</taxon>
        <taxon>Toxocaridae</taxon>
        <taxon>Toxocara</taxon>
    </lineage>
</organism>
<dbReference type="Proteomes" id="UP000050794">
    <property type="component" value="Unassembled WGS sequence"/>
</dbReference>
<accession>A0A183V986</accession>
<proteinExistence type="predicted"/>
<dbReference type="AlphaFoldDB" id="A0A183V986"/>
<gene>
    <name evidence="1" type="ORF">TCNE_LOCUS17306</name>
</gene>
<protein>
    <submittedName>
        <fullName evidence="1 3">Uncharacterized protein</fullName>
    </submittedName>
</protein>
<reference evidence="3" key="1">
    <citation type="submission" date="2016-06" db="UniProtKB">
        <authorList>
            <consortium name="WormBaseParasite"/>
        </authorList>
    </citation>
    <scope>IDENTIFICATION</scope>
</reference>
<sequence>MLKALGELLETAFKMLLNNMIDRQQIRERFAYSKAILLLSKRYHKPISPLSKVPRHDDRTNWKVQLVCCLWTSLAHRRVHRPLEICGERRDLPFSSLDYPTNPAQFGF</sequence>
<reference evidence="1 2" key="2">
    <citation type="submission" date="2018-11" db="EMBL/GenBank/DDBJ databases">
        <authorList>
            <consortium name="Pathogen Informatics"/>
        </authorList>
    </citation>
    <scope>NUCLEOTIDE SEQUENCE [LARGE SCALE GENOMIC DNA]</scope>
</reference>
<dbReference type="WBParaSite" id="TCNE_0001730701-mRNA-1">
    <property type="protein sequence ID" value="TCNE_0001730701-mRNA-1"/>
    <property type="gene ID" value="TCNE_0001730701"/>
</dbReference>
<evidence type="ECO:0000313" key="1">
    <source>
        <dbReference type="EMBL" id="VDM48627.1"/>
    </source>
</evidence>
<keyword evidence="2" id="KW-1185">Reference proteome</keyword>
<evidence type="ECO:0000313" key="2">
    <source>
        <dbReference type="Proteomes" id="UP000050794"/>
    </source>
</evidence>
<dbReference type="EMBL" id="UYWY01024317">
    <property type="protein sequence ID" value="VDM48627.1"/>
    <property type="molecule type" value="Genomic_DNA"/>
</dbReference>
<name>A0A183V986_TOXCA</name>
<evidence type="ECO:0000313" key="3">
    <source>
        <dbReference type="WBParaSite" id="TCNE_0001730701-mRNA-1"/>
    </source>
</evidence>